<dbReference type="PROSITE" id="PS51155">
    <property type="entry name" value="CHIT_BIND_RR_2"/>
    <property type="match status" value="1"/>
</dbReference>
<dbReference type="PANTHER" id="PTHR10380">
    <property type="entry name" value="CUTICLE PROTEIN"/>
    <property type="match status" value="1"/>
</dbReference>
<dbReference type="InterPro" id="IPR050468">
    <property type="entry name" value="Cuticle_Struct_Prot"/>
</dbReference>
<dbReference type="GO" id="GO:0008010">
    <property type="term" value="F:structural constituent of chitin-based larval cuticle"/>
    <property type="evidence" value="ECO:0007669"/>
    <property type="project" value="TreeGrafter"/>
</dbReference>
<reference evidence="4" key="1">
    <citation type="submission" date="2014-11" db="EMBL/GenBank/DDBJ databases">
        <authorList>
            <person name="Geib S."/>
        </authorList>
    </citation>
    <scope>NUCLEOTIDE SEQUENCE</scope>
</reference>
<feature type="signal peptide" evidence="3">
    <location>
        <begin position="1"/>
        <end position="21"/>
    </location>
</feature>
<dbReference type="InterPro" id="IPR031311">
    <property type="entry name" value="CHIT_BIND_RR_consensus"/>
</dbReference>
<proteinExistence type="predicted"/>
<dbReference type="PANTHER" id="PTHR10380:SF229">
    <property type="entry name" value="CUTICULAR PROTEIN 49AF, ISOFORM A"/>
    <property type="match status" value="1"/>
</dbReference>
<name>A0A0A1XDW4_ZEUCU</name>
<reference evidence="4" key="2">
    <citation type="journal article" date="2015" name="Gigascience">
        <title>Reconstructing a comprehensive transcriptome assembly of a white-pupal translocated strain of the pest fruit fly Bactrocera cucurbitae.</title>
        <authorList>
            <person name="Sim S.B."/>
            <person name="Calla B."/>
            <person name="Hall B."/>
            <person name="DeRego T."/>
            <person name="Geib S.M."/>
        </authorList>
    </citation>
    <scope>NUCLEOTIDE SEQUENCE</scope>
</reference>
<dbReference type="GO" id="GO:0062129">
    <property type="term" value="C:chitin-based extracellular matrix"/>
    <property type="evidence" value="ECO:0007669"/>
    <property type="project" value="TreeGrafter"/>
</dbReference>
<evidence type="ECO:0000313" key="4">
    <source>
        <dbReference type="EMBL" id="JAD09599.1"/>
    </source>
</evidence>
<dbReference type="PROSITE" id="PS00233">
    <property type="entry name" value="CHIT_BIND_RR_1"/>
    <property type="match status" value="1"/>
</dbReference>
<dbReference type="Pfam" id="PF00379">
    <property type="entry name" value="Chitin_bind_4"/>
    <property type="match status" value="1"/>
</dbReference>
<dbReference type="AlphaFoldDB" id="A0A0A1XDW4"/>
<dbReference type="PRINTS" id="PR00947">
    <property type="entry name" value="CUTICLE"/>
</dbReference>
<gene>
    <name evidence="4" type="primary">CUD3_1</name>
    <name evidence="4" type="ORF">g.14646</name>
</gene>
<keyword evidence="3" id="KW-0732">Signal</keyword>
<evidence type="ECO:0000256" key="3">
    <source>
        <dbReference type="SAM" id="SignalP"/>
    </source>
</evidence>
<sequence>MKAYFLWIPSLLFSLISTAQLSSINKCFVNKIVIRFISSFVSLLPFTHSYELGDGSKASQDGFLKKVDTEHEGESIEGKFAFVADDGKEYLVTYIADENGYQPQGEHLPTPPPVPESVLKTLKYLEEHPYNPEAAAKKH</sequence>
<dbReference type="InterPro" id="IPR000618">
    <property type="entry name" value="Insect_cuticle"/>
</dbReference>
<protein>
    <submittedName>
        <fullName evidence="4">Endocuticle structural glycoprotein SgAbd-3</fullName>
    </submittedName>
</protein>
<accession>A0A0A1XDW4</accession>
<organism evidence="4">
    <name type="scientific">Zeugodacus cucurbitae</name>
    <name type="common">Melon fruit fly</name>
    <name type="synonym">Bactrocera cucurbitae</name>
    <dbReference type="NCBI Taxonomy" id="28588"/>
    <lineage>
        <taxon>Eukaryota</taxon>
        <taxon>Metazoa</taxon>
        <taxon>Ecdysozoa</taxon>
        <taxon>Arthropoda</taxon>
        <taxon>Hexapoda</taxon>
        <taxon>Insecta</taxon>
        <taxon>Pterygota</taxon>
        <taxon>Neoptera</taxon>
        <taxon>Endopterygota</taxon>
        <taxon>Diptera</taxon>
        <taxon>Brachycera</taxon>
        <taxon>Muscomorpha</taxon>
        <taxon>Tephritoidea</taxon>
        <taxon>Tephritidae</taxon>
        <taxon>Zeugodacus</taxon>
        <taxon>Zeugodacus</taxon>
    </lineage>
</organism>
<dbReference type="EMBL" id="GBXI01004693">
    <property type="protein sequence ID" value="JAD09599.1"/>
    <property type="molecule type" value="Transcribed_RNA"/>
</dbReference>
<evidence type="ECO:0000256" key="1">
    <source>
        <dbReference type="ARBA" id="ARBA00022460"/>
    </source>
</evidence>
<evidence type="ECO:0000256" key="2">
    <source>
        <dbReference type="PROSITE-ProRule" id="PRU00497"/>
    </source>
</evidence>
<feature type="chain" id="PRO_5001983218" evidence="3">
    <location>
        <begin position="22"/>
        <end position="139"/>
    </location>
</feature>
<keyword evidence="1 2" id="KW-0193">Cuticle</keyword>